<reference evidence="2 3" key="1">
    <citation type="journal article" date="2020" name="Mol. Biol. Evol.">
        <title>Distinct Expression and Methylation Patterns for Genes with Different Fates following a Single Whole-Genome Duplication in Flowering Plants.</title>
        <authorList>
            <person name="Shi T."/>
            <person name="Rahmani R.S."/>
            <person name="Gugger P.F."/>
            <person name="Wang M."/>
            <person name="Li H."/>
            <person name="Zhang Y."/>
            <person name="Li Z."/>
            <person name="Wang Q."/>
            <person name="Van de Peer Y."/>
            <person name="Marchal K."/>
            <person name="Chen J."/>
        </authorList>
    </citation>
    <scope>NUCLEOTIDE SEQUENCE [LARGE SCALE GENOMIC DNA]</scope>
    <source>
        <tissue evidence="2">Leaf</tissue>
    </source>
</reference>
<evidence type="ECO:0000313" key="3">
    <source>
        <dbReference type="Proteomes" id="UP000607653"/>
    </source>
</evidence>
<dbReference type="Proteomes" id="UP000607653">
    <property type="component" value="Unassembled WGS sequence"/>
</dbReference>
<evidence type="ECO:0000313" key="1">
    <source>
        <dbReference type="EMBL" id="DAD22350.1"/>
    </source>
</evidence>
<name>A0A822XT51_NELNU</name>
<protein>
    <submittedName>
        <fullName evidence="2">Uncharacterized protein</fullName>
    </submittedName>
</protein>
<dbReference type="EMBL" id="DUZY01000001">
    <property type="protein sequence ID" value="DAD22350.1"/>
    <property type="molecule type" value="Genomic_DNA"/>
</dbReference>
<dbReference type="AlphaFoldDB" id="A0A822XT51"/>
<proteinExistence type="predicted"/>
<comment type="caution">
    <text evidence="2">The sequence shown here is derived from an EMBL/GenBank/DDBJ whole genome shotgun (WGS) entry which is preliminary data.</text>
</comment>
<evidence type="ECO:0000313" key="2">
    <source>
        <dbReference type="EMBL" id="DAD22351.1"/>
    </source>
</evidence>
<sequence length="30" mass="3727">MSHAVVVCWWWLCDLEKGLRCLKLWMFVSW</sequence>
<keyword evidence="3" id="KW-1185">Reference proteome</keyword>
<gene>
    <name evidence="1" type="ORF">HUJ06_023813</name>
    <name evidence="2" type="ORF">HUJ06_023814</name>
</gene>
<accession>A0A822XT51</accession>
<dbReference type="EMBL" id="DUZY01000001">
    <property type="protein sequence ID" value="DAD22351.1"/>
    <property type="molecule type" value="Genomic_DNA"/>
</dbReference>
<organism evidence="2 3">
    <name type="scientific">Nelumbo nucifera</name>
    <name type="common">Sacred lotus</name>
    <dbReference type="NCBI Taxonomy" id="4432"/>
    <lineage>
        <taxon>Eukaryota</taxon>
        <taxon>Viridiplantae</taxon>
        <taxon>Streptophyta</taxon>
        <taxon>Embryophyta</taxon>
        <taxon>Tracheophyta</taxon>
        <taxon>Spermatophyta</taxon>
        <taxon>Magnoliopsida</taxon>
        <taxon>Proteales</taxon>
        <taxon>Nelumbonaceae</taxon>
        <taxon>Nelumbo</taxon>
    </lineage>
</organism>